<dbReference type="Gene3D" id="3.20.20.10">
    <property type="entry name" value="Alanine racemase"/>
    <property type="match status" value="1"/>
</dbReference>
<name>A0A2M9CVC3_9BACT</name>
<dbReference type="Pfam" id="PF01168">
    <property type="entry name" value="Ala_racemase_N"/>
    <property type="match status" value="1"/>
</dbReference>
<evidence type="ECO:0000259" key="5">
    <source>
        <dbReference type="Pfam" id="PF01168"/>
    </source>
</evidence>
<evidence type="ECO:0000313" key="7">
    <source>
        <dbReference type="Proteomes" id="UP000230000"/>
    </source>
</evidence>
<evidence type="ECO:0000256" key="4">
    <source>
        <dbReference type="RuleBase" id="RU004514"/>
    </source>
</evidence>
<dbReference type="PROSITE" id="PS01211">
    <property type="entry name" value="UPF0001"/>
    <property type="match status" value="1"/>
</dbReference>
<dbReference type="SUPFAM" id="SSF51419">
    <property type="entry name" value="PLP-binding barrel"/>
    <property type="match status" value="1"/>
</dbReference>
<dbReference type="PANTHER" id="PTHR10146">
    <property type="entry name" value="PROLINE SYNTHETASE CO-TRANSCRIBED BACTERIAL HOMOLOG PROTEIN"/>
    <property type="match status" value="1"/>
</dbReference>
<feature type="modified residue" description="N6-(pyridoxal phosphate)lysine" evidence="2 3">
    <location>
        <position position="28"/>
    </location>
</feature>
<evidence type="ECO:0000256" key="2">
    <source>
        <dbReference type="HAMAP-Rule" id="MF_02087"/>
    </source>
</evidence>
<dbReference type="InterPro" id="IPR029066">
    <property type="entry name" value="PLP-binding_barrel"/>
</dbReference>
<dbReference type="FunFam" id="3.20.20.10:FF:000018">
    <property type="entry name" value="Pyridoxal phosphate homeostasis protein"/>
    <property type="match status" value="1"/>
</dbReference>
<dbReference type="CDD" id="cd00635">
    <property type="entry name" value="PLPDE_III_YBL036c_like"/>
    <property type="match status" value="1"/>
</dbReference>
<dbReference type="PANTHER" id="PTHR10146:SF14">
    <property type="entry name" value="PYRIDOXAL PHOSPHATE HOMEOSTASIS PROTEIN"/>
    <property type="match status" value="1"/>
</dbReference>
<dbReference type="PIRSF" id="PIRSF004848">
    <property type="entry name" value="YBL036c_PLPDEIII"/>
    <property type="match status" value="1"/>
</dbReference>
<comment type="caution">
    <text evidence="6">The sequence shown here is derived from an EMBL/GenBank/DDBJ whole genome shotgun (WGS) entry which is preliminary data.</text>
</comment>
<dbReference type="EMBL" id="PGFG01000001">
    <property type="protein sequence ID" value="PJJ75843.1"/>
    <property type="molecule type" value="Genomic_DNA"/>
</dbReference>
<dbReference type="InterPro" id="IPR011078">
    <property type="entry name" value="PyrdxlP_homeostasis"/>
</dbReference>
<dbReference type="OrthoDB" id="9804072at2"/>
<comment type="similarity">
    <text evidence="2 4">Belongs to the pyridoxal phosphate-binding protein YggS/PROSC family.</text>
</comment>
<organism evidence="6 7">
    <name type="scientific">Thermoflavifilum aggregans</name>
    <dbReference type="NCBI Taxonomy" id="454188"/>
    <lineage>
        <taxon>Bacteria</taxon>
        <taxon>Pseudomonadati</taxon>
        <taxon>Bacteroidota</taxon>
        <taxon>Chitinophagia</taxon>
        <taxon>Chitinophagales</taxon>
        <taxon>Chitinophagaceae</taxon>
        <taxon>Thermoflavifilum</taxon>
    </lineage>
</organism>
<dbReference type="NCBIfam" id="TIGR00044">
    <property type="entry name" value="YggS family pyridoxal phosphate-dependent enzyme"/>
    <property type="match status" value="1"/>
</dbReference>
<keyword evidence="7" id="KW-1185">Reference proteome</keyword>
<proteinExistence type="inferred from homology"/>
<dbReference type="AlphaFoldDB" id="A0A2M9CVC3"/>
<reference evidence="6 7" key="1">
    <citation type="submission" date="2017-11" db="EMBL/GenBank/DDBJ databases">
        <title>Genomic Encyclopedia of Archaeal and Bacterial Type Strains, Phase II (KMG-II): From Individual Species to Whole Genera.</title>
        <authorList>
            <person name="Goeker M."/>
        </authorList>
    </citation>
    <scope>NUCLEOTIDE SEQUENCE [LARGE SCALE GENOMIC DNA]</scope>
    <source>
        <strain evidence="6 7">DSM 27268</strain>
    </source>
</reference>
<feature type="domain" description="Alanine racemase N-terminal" evidence="5">
    <location>
        <begin position="10"/>
        <end position="221"/>
    </location>
</feature>
<comment type="function">
    <text evidence="2">Pyridoxal 5'-phosphate (PLP)-binding protein, which is involved in PLP homeostasis.</text>
</comment>
<dbReference type="RefSeq" id="WP_100314396.1">
    <property type="nucleotide sequence ID" value="NZ_PGFG01000001.1"/>
</dbReference>
<accession>A0A2M9CVC3</accession>
<dbReference type="InterPro" id="IPR001608">
    <property type="entry name" value="Ala_racemase_N"/>
</dbReference>
<dbReference type="HAMAP" id="MF_02087">
    <property type="entry name" value="PLP_homeostasis"/>
    <property type="match status" value="1"/>
</dbReference>
<protein>
    <recommendedName>
        <fullName evidence="2">Pyridoxal phosphate homeostasis protein</fullName>
        <shortName evidence="2">PLP homeostasis protein</shortName>
    </recommendedName>
</protein>
<evidence type="ECO:0000256" key="3">
    <source>
        <dbReference type="PIRSR" id="PIRSR004848-1"/>
    </source>
</evidence>
<evidence type="ECO:0000256" key="1">
    <source>
        <dbReference type="ARBA" id="ARBA00022898"/>
    </source>
</evidence>
<gene>
    <name evidence="6" type="ORF">BXY57_1434</name>
</gene>
<dbReference type="GO" id="GO:0030170">
    <property type="term" value="F:pyridoxal phosphate binding"/>
    <property type="evidence" value="ECO:0007669"/>
    <property type="project" value="UniProtKB-UniRule"/>
</dbReference>
<sequence length="224" mass="25889">MTSVDFSAYQQLLQELQPRNVKLIAVSKTFPPEAILALYEKGHRDFGENYVQELVSKQKVLPPDIRWHFIGHLQTNKVKHIAPFIHCIQSVDSIRVLQEIDRQAEKCQRIIPVMLQVHIAKETTKFGLDEASLHELLKQHQAWPHARIIGLMGMATFTDNTQVIQSEFHYLKLLFDQLKQTYFSDNPNFSELSMGMSHDYRIAVEEGSTMVRIGSLIFGERKKD</sequence>
<dbReference type="Proteomes" id="UP000230000">
    <property type="component" value="Unassembled WGS sequence"/>
</dbReference>
<comment type="cofactor">
    <cofactor evidence="3">
        <name>pyridoxal 5'-phosphate</name>
        <dbReference type="ChEBI" id="CHEBI:597326"/>
    </cofactor>
</comment>
<keyword evidence="1 2" id="KW-0663">Pyridoxal phosphate</keyword>
<evidence type="ECO:0000313" key="6">
    <source>
        <dbReference type="EMBL" id="PJJ75843.1"/>
    </source>
</evidence>